<evidence type="ECO:0008006" key="6">
    <source>
        <dbReference type="Google" id="ProtNLM"/>
    </source>
</evidence>
<sequence>MAPQDLTGIMVALYTPFKDDTRAIDVEALTAHVESLIQAGVHGLVPGGSTGEFTALSYDERKQLIEVVLAAAKGRVPVVAGIGDLSTAKVLDLAKHAAEAGAAATMIVPPFYDSPNLEELREFFKEVYEVSKIPIMYYNIPSASGVKLSPPSSPASPTSASSSSKTPPATPPLSPSSSSRTPSPARSSPSTAGTP</sequence>
<dbReference type="Pfam" id="PF00701">
    <property type="entry name" value="DHDPS"/>
    <property type="match status" value="1"/>
</dbReference>
<dbReference type="PROSITE" id="PS00665">
    <property type="entry name" value="DHDPS_1"/>
    <property type="match status" value="1"/>
</dbReference>
<evidence type="ECO:0000256" key="3">
    <source>
        <dbReference type="SAM" id="MobiDB-lite"/>
    </source>
</evidence>
<dbReference type="SUPFAM" id="SSF51569">
    <property type="entry name" value="Aldolase"/>
    <property type="match status" value="1"/>
</dbReference>
<evidence type="ECO:0000256" key="1">
    <source>
        <dbReference type="ARBA" id="ARBA00023239"/>
    </source>
</evidence>
<dbReference type="SMART" id="SM01130">
    <property type="entry name" value="DHDPS"/>
    <property type="match status" value="1"/>
</dbReference>
<evidence type="ECO:0000313" key="5">
    <source>
        <dbReference type="Proteomes" id="UP000616885"/>
    </source>
</evidence>
<dbReference type="InterPro" id="IPR020624">
    <property type="entry name" value="Schiff_base-form_aldolases_CS"/>
</dbReference>
<comment type="caution">
    <text evidence="4">The sequence shown here is derived from an EMBL/GenBank/DDBJ whole genome shotgun (WGS) entry which is preliminary data.</text>
</comment>
<dbReference type="Proteomes" id="UP000616885">
    <property type="component" value="Unassembled WGS sequence"/>
</dbReference>
<accession>A0A8H7NI26</accession>
<dbReference type="PANTHER" id="PTHR42849">
    <property type="entry name" value="N-ACETYLNEURAMINATE LYASE"/>
    <property type="match status" value="1"/>
</dbReference>
<protein>
    <recommendedName>
        <fullName evidence="6">Dihydrodipicolinate synthase</fullName>
    </recommendedName>
</protein>
<dbReference type="GO" id="GO:0008747">
    <property type="term" value="F:N-acetylneuraminate lyase activity"/>
    <property type="evidence" value="ECO:0007669"/>
    <property type="project" value="TreeGrafter"/>
</dbReference>
<dbReference type="InterPro" id="IPR002220">
    <property type="entry name" value="DapA-like"/>
</dbReference>
<dbReference type="Gene3D" id="3.20.20.70">
    <property type="entry name" value="Aldolase class I"/>
    <property type="match status" value="1"/>
</dbReference>
<gene>
    <name evidence="4" type="ORF">IM811_007323</name>
</gene>
<feature type="region of interest" description="Disordered" evidence="3">
    <location>
        <begin position="146"/>
        <end position="195"/>
    </location>
</feature>
<dbReference type="CDD" id="cd00408">
    <property type="entry name" value="DHDPS-like"/>
    <property type="match status" value="1"/>
</dbReference>
<dbReference type="GO" id="GO:0005829">
    <property type="term" value="C:cytosol"/>
    <property type="evidence" value="ECO:0007669"/>
    <property type="project" value="TreeGrafter"/>
</dbReference>
<name>A0A8H7NI26_BIOOC</name>
<evidence type="ECO:0000256" key="2">
    <source>
        <dbReference type="ARBA" id="ARBA00023270"/>
    </source>
</evidence>
<organism evidence="4 5">
    <name type="scientific">Bionectria ochroleuca</name>
    <name type="common">Gliocladium roseum</name>
    <dbReference type="NCBI Taxonomy" id="29856"/>
    <lineage>
        <taxon>Eukaryota</taxon>
        <taxon>Fungi</taxon>
        <taxon>Dikarya</taxon>
        <taxon>Ascomycota</taxon>
        <taxon>Pezizomycotina</taxon>
        <taxon>Sordariomycetes</taxon>
        <taxon>Hypocreomycetidae</taxon>
        <taxon>Hypocreales</taxon>
        <taxon>Bionectriaceae</taxon>
        <taxon>Clonostachys</taxon>
    </lineage>
</organism>
<feature type="compositionally biased region" description="Low complexity" evidence="3">
    <location>
        <begin position="147"/>
        <end position="167"/>
    </location>
</feature>
<dbReference type="InterPro" id="IPR013785">
    <property type="entry name" value="Aldolase_TIM"/>
</dbReference>
<evidence type="ECO:0000313" key="4">
    <source>
        <dbReference type="EMBL" id="KAF9756379.1"/>
    </source>
</evidence>
<reference evidence="4" key="1">
    <citation type="submission" date="2020-10" db="EMBL/GenBank/DDBJ databases">
        <title>High-Quality Genome Resource of Clonostachys rosea strain S41 by Oxford Nanopore Long-Read Sequencing.</title>
        <authorList>
            <person name="Wang H."/>
        </authorList>
    </citation>
    <scope>NUCLEOTIDE SEQUENCE</scope>
    <source>
        <strain evidence="4">S41</strain>
    </source>
</reference>
<dbReference type="EMBL" id="JADCTT010000002">
    <property type="protein sequence ID" value="KAF9756379.1"/>
    <property type="molecule type" value="Genomic_DNA"/>
</dbReference>
<dbReference type="PANTHER" id="PTHR42849:SF1">
    <property type="entry name" value="N-ACETYLNEURAMINATE LYASE"/>
    <property type="match status" value="1"/>
</dbReference>
<dbReference type="GO" id="GO:0019262">
    <property type="term" value="P:N-acetylneuraminate catabolic process"/>
    <property type="evidence" value="ECO:0007669"/>
    <property type="project" value="TreeGrafter"/>
</dbReference>
<keyword evidence="2" id="KW-0704">Schiff base</keyword>
<dbReference type="AlphaFoldDB" id="A0A8H7NI26"/>
<dbReference type="PRINTS" id="PR00146">
    <property type="entry name" value="DHPICSNTHASE"/>
</dbReference>
<proteinExistence type="predicted"/>
<feature type="compositionally biased region" description="Low complexity" evidence="3">
    <location>
        <begin position="175"/>
        <end position="195"/>
    </location>
</feature>
<keyword evidence="1" id="KW-0456">Lyase</keyword>